<evidence type="ECO:0000256" key="7">
    <source>
        <dbReference type="SAM" id="MobiDB-lite"/>
    </source>
</evidence>
<accession>A0ABM1A753</accession>
<feature type="domain" description="CTCK" evidence="8">
    <location>
        <begin position="331"/>
        <end position="405"/>
    </location>
</feature>
<feature type="domain" description="VWFC" evidence="9">
    <location>
        <begin position="160"/>
        <end position="227"/>
    </location>
</feature>
<keyword evidence="3" id="KW-0964">Secreted</keyword>
<feature type="domain" description="IGFBP N-terminal" evidence="10">
    <location>
        <begin position="86"/>
        <end position="156"/>
    </location>
</feature>
<dbReference type="PROSITE" id="PS01225">
    <property type="entry name" value="CTCK_2"/>
    <property type="match status" value="1"/>
</dbReference>
<organism evidence="11 12">
    <name type="scientific">Aplysia californica</name>
    <name type="common">California sea hare</name>
    <dbReference type="NCBI Taxonomy" id="6500"/>
    <lineage>
        <taxon>Eukaryota</taxon>
        <taxon>Metazoa</taxon>
        <taxon>Spiralia</taxon>
        <taxon>Lophotrochozoa</taxon>
        <taxon>Mollusca</taxon>
        <taxon>Gastropoda</taxon>
        <taxon>Heterobranchia</taxon>
        <taxon>Euthyneura</taxon>
        <taxon>Tectipleura</taxon>
        <taxon>Aplysiida</taxon>
        <taxon>Aplysioidea</taxon>
        <taxon>Aplysiidae</taxon>
        <taxon>Aplysia</taxon>
    </lineage>
</organism>
<dbReference type="Proteomes" id="UP000694888">
    <property type="component" value="Unplaced"/>
</dbReference>
<evidence type="ECO:0000256" key="4">
    <source>
        <dbReference type="ARBA" id="ARBA00022729"/>
    </source>
</evidence>
<evidence type="ECO:0000259" key="9">
    <source>
        <dbReference type="PROSITE" id="PS50184"/>
    </source>
</evidence>
<evidence type="ECO:0000256" key="3">
    <source>
        <dbReference type="ARBA" id="ARBA00022525"/>
    </source>
</evidence>
<evidence type="ECO:0000313" key="12">
    <source>
        <dbReference type="RefSeq" id="XP_012942159.1"/>
    </source>
</evidence>
<reference evidence="12" key="1">
    <citation type="submission" date="2025-08" db="UniProtKB">
        <authorList>
            <consortium name="RefSeq"/>
        </authorList>
    </citation>
    <scope>IDENTIFICATION</scope>
</reference>
<dbReference type="InterPro" id="IPR036383">
    <property type="entry name" value="TSP1_rpt_sf"/>
</dbReference>
<dbReference type="SUPFAM" id="SSF82895">
    <property type="entry name" value="TSP-1 type 1 repeat"/>
    <property type="match status" value="1"/>
</dbReference>
<evidence type="ECO:0000256" key="1">
    <source>
        <dbReference type="ARBA" id="ARBA00004613"/>
    </source>
</evidence>
<proteinExistence type="inferred from homology"/>
<dbReference type="InterPro" id="IPR006207">
    <property type="entry name" value="Cys_knot_C"/>
</dbReference>
<sequence length="462" mass="53225">MSPMTSQLQGGQRSGLGYSVISRLTLRHSTLTTMEVQQLLSSGLLFVTLTFLFLSGSAQADLHSPCLGCRLFNLQHRLHPEVNKTDTVFCHYPCQCPYEELSCHEGVTVVKDGCGCCYMCARQQGDICSVRDLCDVSKGLYCDRKDDKSVGHCQVKERRRSCNVGGVSYQDGEKFQPDCTQLCTCQNGFYGCVSTCPQEQHKPSELTCHEPKLIKVKNKCCREWTCQKMEADVNSRIASVEGLESQNLVLLNPLWYQSTTTSPAPEPTTPPLPEPCHTQSTDWSPCSVSCDVGVAVRIVVDSVTCMHVQERKLCYLRPCGLNLTTHGRDKCTPTTRTKSREHIQHQDCLSVREYKLKFCTTCREDACCYPKKTRTSTMEFQCSGGVRKTFNYMWIKKCRCDQVCYKKGPNKKRRMRRRRFRNREKRRRLRGKDKKKRNKSFSRRRAMRRRARRRMRKMQREE</sequence>
<dbReference type="PROSITE" id="PS01185">
    <property type="entry name" value="CTCK_1"/>
    <property type="match status" value="1"/>
</dbReference>
<dbReference type="RefSeq" id="XP_012942159.1">
    <property type="nucleotide sequence ID" value="XM_013086705.2"/>
</dbReference>
<keyword evidence="11" id="KW-1185">Reference proteome</keyword>
<evidence type="ECO:0000256" key="6">
    <source>
        <dbReference type="PROSITE-ProRule" id="PRU00039"/>
    </source>
</evidence>
<dbReference type="InterPro" id="IPR000884">
    <property type="entry name" value="TSP1_rpt"/>
</dbReference>
<dbReference type="InterPro" id="IPR000867">
    <property type="entry name" value="IGFBP-like"/>
</dbReference>
<dbReference type="InterPro" id="IPR009030">
    <property type="entry name" value="Growth_fac_rcpt_cys_sf"/>
</dbReference>
<protein>
    <submittedName>
        <fullName evidence="12">CCN family member 2</fullName>
    </submittedName>
</protein>
<dbReference type="Pfam" id="PF19035">
    <property type="entry name" value="TSP1_CCN"/>
    <property type="match status" value="1"/>
</dbReference>
<evidence type="ECO:0000256" key="5">
    <source>
        <dbReference type="ARBA" id="ARBA00023157"/>
    </source>
</evidence>
<comment type="similarity">
    <text evidence="2">Belongs to the CCN family.</text>
</comment>
<dbReference type="SMART" id="SM00121">
    <property type="entry name" value="IB"/>
    <property type="match status" value="1"/>
</dbReference>
<dbReference type="InterPro" id="IPR001007">
    <property type="entry name" value="VWF_dom"/>
</dbReference>
<evidence type="ECO:0000259" key="10">
    <source>
        <dbReference type="PROSITE" id="PS51323"/>
    </source>
</evidence>
<dbReference type="SUPFAM" id="SSF57184">
    <property type="entry name" value="Growth factor receptor domain"/>
    <property type="match status" value="1"/>
</dbReference>
<name>A0ABM1A753_APLCA</name>
<gene>
    <name evidence="12" type="primary">LOC101859727</name>
</gene>
<keyword evidence="5" id="KW-1015">Disulfide bond</keyword>
<dbReference type="PROSITE" id="PS50092">
    <property type="entry name" value="TSP1"/>
    <property type="match status" value="1"/>
</dbReference>
<dbReference type="SMART" id="SM00041">
    <property type="entry name" value="CT"/>
    <property type="match status" value="1"/>
</dbReference>
<dbReference type="SUPFAM" id="SSF57603">
    <property type="entry name" value="FnI-like domain"/>
    <property type="match status" value="1"/>
</dbReference>
<comment type="caution">
    <text evidence="6">Lacks conserved residue(s) required for the propagation of feature annotation.</text>
</comment>
<dbReference type="InterPro" id="IPR050941">
    <property type="entry name" value="CCN"/>
</dbReference>
<dbReference type="PANTHER" id="PTHR11348">
    <property type="entry name" value="CONNECTIVE TISSUE GROWTH FACTOR-RELATED"/>
    <property type="match status" value="1"/>
</dbReference>
<feature type="region of interest" description="Disordered" evidence="7">
    <location>
        <begin position="409"/>
        <end position="462"/>
    </location>
</feature>
<dbReference type="SMART" id="SM00209">
    <property type="entry name" value="TSP1"/>
    <property type="match status" value="1"/>
</dbReference>
<dbReference type="GeneID" id="101859727"/>
<dbReference type="PROSITE" id="PS51323">
    <property type="entry name" value="IGFBP_N_2"/>
    <property type="match status" value="1"/>
</dbReference>
<evidence type="ECO:0000313" key="11">
    <source>
        <dbReference type="Proteomes" id="UP000694888"/>
    </source>
</evidence>
<dbReference type="InterPro" id="IPR017891">
    <property type="entry name" value="Insulin_GF-bd_Cys-rich_CS"/>
</dbReference>
<comment type="subcellular location">
    <subcellularLocation>
        <location evidence="1">Secreted</location>
    </subcellularLocation>
</comment>
<dbReference type="PANTHER" id="PTHR11348:SF17">
    <property type="entry name" value="CCN"/>
    <property type="match status" value="1"/>
</dbReference>
<evidence type="ECO:0000259" key="8">
    <source>
        <dbReference type="PROSITE" id="PS01225"/>
    </source>
</evidence>
<dbReference type="SMART" id="SM00214">
    <property type="entry name" value="VWC"/>
    <property type="match status" value="1"/>
</dbReference>
<evidence type="ECO:0000256" key="2">
    <source>
        <dbReference type="ARBA" id="ARBA00008125"/>
    </source>
</evidence>
<dbReference type="InterPro" id="IPR043973">
    <property type="entry name" value="TSP1_CCN"/>
</dbReference>
<dbReference type="PROSITE" id="PS00222">
    <property type="entry name" value="IGFBP_N_1"/>
    <property type="match status" value="1"/>
</dbReference>
<dbReference type="Pfam" id="PF00219">
    <property type="entry name" value="IGFBP"/>
    <property type="match status" value="1"/>
</dbReference>
<keyword evidence="4" id="KW-0732">Signal</keyword>
<dbReference type="PROSITE" id="PS50184">
    <property type="entry name" value="VWFC_2"/>
    <property type="match status" value="1"/>
</dbReference>